<gene>
    <name evidence="1" type="ORF">J1N35_025931</name>
</gene>
<organism evidence="1 2">
    <name type="scientific">Gossypium stocksii</name>
    <dbReference type="NCBI Taxonomy" id="47602"/>
    <lineage>
        <taxon>Eukaryota</taxon>
        <taxon>Viridiplantae</taxon>
        <taxon>Streptophyta</taxon>
        <taxon>Embryophyta</taxon>
        <taxon>Tracheophyta</taxon>
        <taxon>Spermatophyta</taxon>
        <taxon>Magnoliopsida</taxon>
        <taxon>eudicotyledons</taxon>
        <taxon>Gunneridae</taxon>
        <taxon>Pentapetalae</taxon>
        <taxon>rosids</taxon>
        <taxon>malvids</taxon>
        <taxon>Malvales</taxon>
        <taxon>Malvaceae</taxon>
        <taxon>Malvoideae</taxon>
        <taxon>Gossypium</taxon>
    </lineage>
</organism>
<accession>A0A9D3V9V7</accession>
<sequence>MRRKDMVLRSGVRGMVLQMGKRDVSDKVMAMVLVEIERVVSAPKFKRPRLSAVWDFLPKCERVTTLDFRLNRQIAVDQSMQGSGDYDYLVLYVVRCVFLPYS</sequence>
<comment type="caution">
    <text evidence="1">The sequence shown here is derived from an EMBL/GenBank/DDBJ whole genome shotgun (WGS) entry which is preliminary data.</text>
</comment>
<keyword evidence="2" id="KW-1185">Reference proteome</keyword>
<dbReference type="AlphaFoldDB" id="A0A9D3V9V7"/>
<dbReference type="Proteomes" id="UP000828251">
    <property type="component" value="Unassembled WGS sequence"/>
</dbReference>
<name>A0A9D3V9V7_9ROSI</name>
<reference evidence="1 2" key="1">
    <citation type="journal article" date="2021" name="Plant Biotechnol. J.">
        <title>Multi-omics assisted identification of the key and species-specific regulatory components of drought-tolerant mechanisms in Gossypium stocksii.</title>
        <authorList>
            <person name="Yu D."/>
            <person name="Ke L."/>
            <person name="Zhang D."/>
            <person name="Wu Y."/>
            <person name="Sun Y."/>
            <person name="Mei J."/>
            <person name="Sun J."/>
            <person name="Sun Y."/>
        </authorList>
    </citation>
    <scope>NUCLEOTIDE SEQUENCE [LARGE SCALE GENOMIC DNA]</scope>
    <source>
        <strain evidence="2">cv. E1</strain>
        <tissue evidence="1">Leaf</tissue>
    </source>
</reference>
<evidence type="ECO:0000313" key="2">
    <source>
        <dbReference type="Proteomes" id="UP000828251"/>
    </source>
</evidence>
<dbReference type="EMBL" id="JAIQCV010000008">
    <property type="protein sequence ID" value="KAH1073603.1"/>
    <property type="molecule type" value="Genomic_DNA"/>
</dbReference>
<proteinExistence type="predicted"/>
<evidence type="ECO:0000313" key="1">
    <source>
        <dbReference type="EMBL" id="KAH1073603.1"/>
    </source>
</evidence>
<protein>
    <submittedName>
        <fullName evidence="1">Uncharacterized protein</fullName>
    </submittedName>
</protein>